<evidence type="ECO:0000256" key="1">
    <source>
        <dbReference type="ARBA" id="ARBA00004141"/>
    </source>
</evidence>
<dbReference type="SUPFAM" id="SSF158442">
    <property type="entry name" value="DsbB-like"/>
    <property type="match status" value="1"/>
</dbReference>
<dbReference type="InterPro" id="IPR003752">
    <property type="entry name" value="DiS_bond_form_DsbB/BdbC"/>
</dbReference>
<evidence type="ECO:0000256" key="5">
    <source>
        <dbReference type="SAM" id="Phobius"/>
    </source>
</evidence>
<gene>
    <name evidence="6" type="ORF">GCM10010319_27030</name>
</gene>
<accession>A0ABP3GQ94</accession>
<feature type="transmembrane region" description="Helical" evidence="5">
    <location>
        <begin position="16"/>
        <end position="40"/>
    </location>
</feature>
<feature type="transmembrane region" description="Helical" evidence="5">
    <location>
        <begin position="84"/>
        <end position="103"/>
    </location>
</feature>
<proteinExistence type="predicted"/>
<comment type="caution">
    <text evidence="6">The sequence shown here is derived from an EMBL/GenBank/DDBJ whole genome shotgun (WGS) entry which is preliminary data.</text>
</comment>
<keyword evidence="7" id="KW-1185">Reference proteome</keyword>
<keyword evidence="3 5" id="KW-1133">Transmembrane helix</keyword>
<dbReference type="EMBL" id="BAAABW010000015">
    <property type="protein sequence ID" value="GAA0348918.1"/>
    <property type="molecule type" value="Genomic_DNA"/>
</dbReference>
<reference evidence="7" key="1">
    <citation type="journal article" date="2019" name="Int. J. Syst. Evol. Microbiol.">
        <title>The Global Catalogue of Microorganisms (GCM) 10K type strain sequencing project: providing services to taxonomists for standard genome sequencing and annotation.</title>
        <authorList>
            <consortium name="The Broad Institute Genomics Platform"/>
            <consortium name="The Broad Institute Genome Sequencing Center for Infectious Disease"/>
            <person name="Wu L."/>
            <person name="Ma J."/>
        </authorList>
    </citation>
    <scope>NUCLEOTIDE SEQUENCE [LARGE SCALE GENOMIC DNA]</scope>
    <source>
        <strain evidence="7">JCM 4565</strain>
    </source>
</reference>
<feature type="transmembrane region" description="Helical" evidence="5">
    <location>
        <begin position="158"/>
        <end position="180"/>
    </location>
</feature>
<dbReference type="Proteomes" id="UP001500063">
    <property type="component" value="Unassembled WGS sequence"/>
</dbReference>
<protein>
    <submittedName>
        <fullName evidence="6">Disulfide bond formation protein B</fullName>
    </submittedName>
</protein>
<feature type="transmembrane region" description="Helical" evidence="5">
    <location>
        <begin position="123"/>
        <end position="146"/>
    </location>
</feature>
<evidence type="ECO:0000313" key="7">
    <source>
        <dbReference type="Proteomes" id="UP001500063"/>
    </source>
</evidence>
<sequence>MSLQIPRSVQRDLSLAGYWGAVVFVFAYCMVLLCAFLLQFASSELPCVLCMLQRMAMIFTCMGPVYIISRTAHGEMSVTNFARGYGYTLIGAVIGMLMSLRQLTNRGAPLDPGYGSAVLGLHAYTWAFVSFAIVVLWSGVNMLFAVELSPPRQLPLGVVPKLVLGLFLVLIAANVVSVFFEVGFHWKLPHLPTRYELLYDLGIK</sequence>
<evidence type="ECO:0000256" key="2">
    <source>
        <dbReference type="ARBA" id="ARBA00022692"/>
    </source>
</evidence>
<evidence type="ECO:0000256" key="4">
    <source>
        <dbReference type="ARBA" id="ARBA00023136"/>
    </source>
</evidence>
<organism evidence="6 7">
    <name type="scientific">Streptomyces blastmyceticus</name>
    <dbReference type="NCBI Taxonomy" id="68180"/>
    <lineage>
        <taxon>Bacteria</taxon>
        <taxon>Bacillati</taxon>
        <taxon>Actinomycetota</taxon>
        <taxon>Actinomycetes</taxon>
        <taxon>Kitasatosporales</taxon>
        <taxon>Streptomycetaceae</taxon>
        <taxon>Streptomyces</taxon>
    </lineage>
</organism>
<feature type="transmembrane region" description="Helical" evidence="5">
    <location>
        <begin position="52"/>
        <end position="72"/>
    </location>
</feature>
<keyword evidence="4 5" id="KW-0472">Membrane</keyword>
<keyword evidence="2 5" id="KW-0812">Transmembrane</keyword>
<evidence type="ECO:0000256" key="3">
    <source>
        <dbReference type="ARBA" id="ARBA00022989"/>
    </source>
</evidence>
<dbReference type="InterPro" id="IPR023380">
    <property type="entry name" value="DsbB-like_sf"/>
</dbReference>
<name>A0ABP3GQ94_9ACTN</name>
<dbReference type="Pfam" id="PF02600">
    <property type="entry name" value="DsbB"/>
    <property type="match status" value="1"/>
</dbReference>
<dbReference type="RefSeq" id="WP_344118037.1">
    <property type="nucleotide sequence ID" value="NZ_BAAABW010000015.1"/>
</dbReference>
<comment type="subcellular location">
    <subcellularLocation>
        <location evidence="1">Membrane</location>
        <topology evidence="1">Multi-pass membrane protein</topology>
    </subcellularLocation>
</comment>
<evidence type="ECO:0000313" key="6">
    <source>
        <dbReference type="EMBL" id="GAA0348918.1"/>
    </source>
</evidence>